<evidence type="ECO:0000313" key="2">
    <source>
        <dbReference type="EMBL" id="CUA89843.1"/>
    </source>
</evidence>
<keyword evidence="3" id="KW-1185">Reference proteome</keyword>
<accession>A0ABM9U834</accession>
<evidence type="ECO:0000256" key="1">
    <source>
        <dbReference type="SAM" id="MobiDB-lite"/>
    </source>
</evidence>
<feature type="compositionally biased region" description="Gly residues" evidence="1">
    <location>
        <begin position="16"/>
        <end position="28"/>
    </location>
</feature>
<organism evidence="2 3">
    <name type="scientific">Chelatococcus sambhunathii</name>
    <dbReference type="NCBI Taxonomy" id="363953"/>
    <lineage>
        <taxon>Bacteria</taxon>
        <taxon>Pseudomonadati</taxon>
        <taxon>Pseudomonadota</taxon>
        <taxon>Alphaproteobacteria</taxon>
        <taxon>Hyphomicrobiales</taxon>
        <taxon>Chelatococcaceae</taxon>
        <taxon>Chelatococcus</taxon>
    </lineage>
</organism>
<dbReference type="Proteomes" id="UP000182178">
    <property type="component" value="Unassembled WGS sequence"/>
</dbReference>
<comment type="caution">
    <text evidence="2">The sequence shown here is derived from an EMBL/GenBank/DDBJ whole genome shotgun (WGS) entry which is preliminary data.</text>
</comment>
<proteinExistence type="predicted"/>
<sequence length="93" mass="9910">MPLLPRMELLSPAPLTGGGSGGSGGSGGMAGRSIDCIRGNVIHCANRLGLRLIMNFSRLPCEETGEEHRQFLLTSPVQLFLAGRRAETVCCLR</sequence>
<name>A0ABM9U834_9HYPH</name>
<protein>
    <submittedName>
        <fullName evidence="2">Uncharacterized protein</fullName>
    </submittedName>
</protein>
<feature type="region of interest" description="Disordered" evidence="1">
    <location>
        <begin position="1"/>
        <end position="28"/>
    </location>
</feature>
<dbReference type="EMBL" id="CYHC01000010">
    <property type="protein sequence ID" value="CUA89843.1"/>
    <property type="molecule type" value="Genomic_DNA"/>
</dbReference>
<evidence type="ECO:0000313" key="3">
    <source>
        <dbReference type="Proteomes" id="UP000182178"/>
    </source>
</evidence>
<gene>
    <name evidence="2" type="ORF">Ga0061061_11026</name>
</gene>
<reference evidence="2 3" key="1">
    <citation type="submission" date="2015-08" db="EMBL/GenBank/DDBJ databases">
        <authorList>
            <person name="Varghese N."/>
        </authorList>
    </citation>
    <scope>NUCLEOTIDE SEQUENCE [LARGE SCALE GENOMIC DNA]</scope>
    <source>
        <strain evidence="2 3">DSM 18167</strain>
    </source>
</reference>